<evidence type="ECO:0000259" key="2">
    <source>
        <dbReference type="PROSITE" id="PS51043"/>
    </source>
</evidence>
<dbReference type="GO" id="GO:0046872">
    <property type="term" value="F:metal ion binding"/>
    <property type="evidence" value="ECO:0007669"/>
    <property type="project" value="InterPro"/>
</dbReference>
<dbReference type="Pfam" id="PF02862">
    <property type="entry name" value="DDHD"/>
    <property type="match status" value="2"/>
</dbReference>
<feature type="region of interest" description="Disordered" evidence="1">
    <location>
        <begin position="204"/>
        <end position="356"/>
    </location>
</feature>
<accession>A0A9P9ECX9</accession>
<gene>
    <name evidence="3" type="ORF">B0J13DRAFT_597660</name>
</gene>
<feature type="compositionally biased region" description="Basic and acidic residues" evidence="1">
    <location>
        <begin position="263"/>
        <end position="274"/>
    </location>
</feature>
<feature type="compositionally biased region" description="Polar residues" evidence="1">
    <location>
        <begin position="241"/>
        <end position="254"/>
    </location>
</feature>
<organism evidence="3 4">
    <name type="scientific">Dactylonectria estremocensis</name>
    <dbReference type="NCBI Taxonomy" id="1079267"/>
    <lineage>
        <taxon>Eukaryota</taxon>
        <taxon>Fungi</taxon>
        <taxon>Dikarya</taxon>
        <taxon>Ascomycota</taxon>
        <taxon>Pezizomycotina</taxon>
        <taxon>Sordariomycetes</taxon>
        <taxon>Hypocreomycetidae</taxon>
        <taxon>Hypocreales</taxon>
        <taxon>Nectriaceae</taxon>
        <taxon>Dactylonectria</taxon>
    </lineage>
</organism>
<feature type="compositionally biased region" description="Polar residues" evidence="1">
    <location>
        <begin position="310"/>
        <end position="319"/>
    </location>
</feature>
<proteinExistence type="predicted"/>
<dbReference type="Proteomes" id="UP000717696">
    <property type="component" value="Unassembled WGS sequence"/>
</dbReference>
<dbReference type="InterPro" id="IPR058055">
    <property type="entry name" value="PA-PLA1"/>
</dbReference>
<dbReference type="OrthoDB" id="69269at2759"/>
<dbReference type="GO" id="GO:0004620">
    <property type="term" value="F:phospholipase activity"/>
    <property type="evidence" value="ECO:0007669"/>
    <property type="project" value="TreeGrafter"/>
</dbReference>
<dbReference type="AlphaFoldDB" id="A0A9P9ECX9"/>
<dbReference type="EMBL" id="JAGMUU010000017">
    <property type="protein sequence ID" value="KAH7134849.1"/>
    <property type="molecule type" value="Genomic_DNA"/>
</dbReference>
<protein>
    <submittedName>
        <fullName evidence="3">DDHD domain-containing protein</fullName>
    </submittedName>
</protein>
<dbReference type="PROSITE" id="PS51043">
    <property type="entry name" value="DDHD"/>
    <property type="match status" value="1"/>
</dbReference>
<feature type="region of interest" description="Disordered" evidence="1">
    <location>
        <begin position="45"/>
        <end position="72"/>
    </location>
</feature>
<dbReference type="SUPFAM" id="SSF53474">
    <property type="entry name" value="alpha/beta-Hydrolases"/>
    <property type="match status" value="1"/>
</dbReference>
<comment type="caution">
    <text evidence="3">The sequence shown here is derived from an EMBL/GenBank/DDBJ whole genome shotgun (WGS) entry which is preliminary data.</text>
</comment>
<dbReference type="InterPro" id="IPR029058">
    <property type="entry name" value="AB_hydrolase_fold"/>
</dbReference>
<dbReference type="PANTHER" id="PTHR23509:SF6">
    <property type="entry name" value="PHOSPHOLIPASE C1020.13C-RELATED"/>
    <property type="match status" value="1"/>
</dbReference>
<feature type="region of interest" description="Disordered" evidence="1">
    <location>
        <begin position="126"/>
        <end position="149"/>
    </location>
</feature>
<feature type="domain" description="DDHD" evidence="2">
    <location>
        <begin position="792"/>
        <end position="996"/>
    </location>
</feature>
<reference evidence="3" key="1">
    <citation type="journal article" date="2021" name="Nat. Commun.">
        <title>Genetic determinants of endophytism in the Arabidopsis root mycobiome.</title>
        <authorList>
            <person name="Mesny F."/>
            <person name="Miyauchi S."/>
            <person name="Thiergart T."/>
            <person name="Pickel B."/>
            <person name="Atanasova L."/>
            <person name="Karlsson M."/>
            <person name="Huettel B."/>
            <person name="Barry K.W."/>
            <person name="Haridas S."/>
            <person name="Chen C."/>
            <person name="Bauer D."/>
            <person name="Andreopoulos W."/>
            <person name="Pangilinan J."/>
            <person name="LaButti K."/>
            <person name="Riley R."/>
            <person name="Lipzen A."/>
            <person name="Clum A."/>
            <person name="Drula E."/>
            <person name="Henrissat B."/>
            <person name="Kohler A."/>
            <person name="Grigoriev I.V."/>
            <person name="Martin F.M."/>
            <person name="Hacquard S."/>
        </authorList>
    </citation>
    <scope>NUCLEOTIDE SEQUENCE</scope>
    <source>
        <strain evidence="3">MPI-CAGE-AT-0021</strain>
    </source>
</reference>
<evidence type="ECO:0000256" key="1">
    <source>
        <dbReference type="SAM" id="MobiDB-lite"/>
    </source>
</evidence>
<feature type="compositionally biased region" description="Basic and acidic residues" evidence="1">
    <location>
        <begin position="329"/>
        <end position="342"/>
    </location>
</feature>
<feature type="compositionally biased region" description="Polar residues" evidence="1">
    <location>
        <begin position="212"/>
        <end position="228"/>
    </location>
</feature>
<dbReference type="SMART" id="SM01127">
    <property type="entry name" value="DDHD"/>
    <property type="match status" value="1"/>
</dbReference>
<keyword evidence="4" id="KW-1185">Reference proteome</keyword>
<sequence>MTDNNNSHGHTYGAKCRLAPVARVDREDEMPPVEAQFFYSSVIPIDDPLSTSSAPGAPESRSARGSLRPFARGDNNALEKGWLSLMSDDDRKAHEDVRRGKAPDVRVSASIADKLALLVQHVASTHWDRHRNKHQPPDPSPSSHGATSTTNIPACCSDLAIDVSEELENTFCALTRKRTPALGLDEVMHQVVLALGRLRGAVVNPEEGRPSTADTSINRSRTGSNANTLPHPISRIYKTTAEAQSVTRRNQGTPPMSEGLYTKSHELSTSDPKPRSIKTRTPFGSPALTRPPPLDDGISGKPFVRVGTPDPNTNDSLSRADSPLPSMPPHEDQCDVASRRGSEPGTTERTGNDMCGKYRPDDVQIAVGVSRLHMVSLPMLQMRPIYWSPVNDVAVVMRATWFYCDTMLPIPAVVANQLEAGFHELKPWTETWRDELRCAIDVGPSGEEKVSHRLWPKESELVSEDDDGVTESTISSDPFCAARCFQGDAAAEGTIEPISVDKIESPNRPFSNYHVIYKNSTQAFLLKPSLKPSAYYGRRPVWKTMKGLTVGVPVMRGFDRNAWERIHHKKEAPNKPGVSAADESHESTGQDVCSACKAEKERGQVTDLVLVAHGIGQKFAERVESYHFTHAISGFRRAVNMELQSPIVQGVLREGQNGLMILPLNWRMGLSFEDGGPMREEDKAEYTPEGFGLKDIEPDTIPAIRSMISDVMFDIPFYMSHHKGKMINALVSEANRVYRLWCRNNAGFAENGRVHLIGHSLGSAMALDILSRQPTKVPKIDLSLKEPETRFFEFDTVNLFLAGSPAGFFLLLERGTLMPRHGRMKPGADSSDTVANGVVGEAGDFGCLAVDNIYNILAKEDPIAYLLNGAVDPVYASSLKSAYVPSIASSIWKSVGDAMRNVVPGMTPTPNVLAPEPDRPRTIRLPSQLELEVHDFTREEVAEKRAFLLNDNGQIDWYLRSGGGPLEIQYLNMLSAHSSYWTNSDFIRMLCIEIGRRPGRAHTLPAMRAVKAAKRLLVN</sequence>
<name>A0A9P9ECX9_9HYPO</name>
<evidence type="ECO:0000313" key="4">
    <source>
        <dbReference type="Proteomes" id="UP000717696"/>
    </source>
</evidence>
<dbReference type="PANTHER" id="PTHR23509">
    <property type="entry name" value="PA-PL1 PHOSPHOLIPASE FAMILY"/>
    <property type="match status" value="1"/>
</dbReference>
<dbReference type="GO" id="GO:0005737">
    <property type="term" value="C:cytoplasm"/>
    <property type="evidence" value="ECO:0007669"/>
    <property type="project" value="TreeGrafter"/>
</dbReference>
<evidence type="ECO:0000313" key="3">
    <source>
        <dbReference type="EMBL" id="KAH7134849.1"/>
    </source>
</evidence>
<dbReference type="InterPro" id="IPR004177">
    <property type="entry name" value="DDHD_dom"/>
</dbReference>